<gene>
    <name evidence="5" type="ORF">B0I36DRAFT_237921</name>
</gene>
<dbReference type="PANTHER" id="PTHR16255:SF15">
    <property type="entry name" value="SPORULATION PROTEIN RMD1"/>
    <property type="match status" value="1"/>
</dbReference>
<feature type="region of interest" description="Disordered" evidence="2">
    <location>
        <begin position="273"/>
        <end position="327"/>
    </location>
</feature>
<keyword evidence="3" id="KW-0812">Transmembrane</keyword>
<feature type="region of interest" description="Disordered" evidence="2">
    <location>
        <begin position="1"/>
        <end position="126"/>
    </location>
</feature>
<dbReference type="InterPro" id="IPR003734">
    <property type="entry name" value="DUF155"/>
</dbReference>
<dbReference type="InterPro" id="IPR051624">
    <property type="entry name" value="RMD1/Sad1-interacting"/>
</dbReference>
<evidence type="ECO:0000313" key="5">
    <source>
        <dbReference type="EMBL" id="KAH7038103.1"/>
    </source>
</evidence>
<feature type="compositionally biased region" description="Low complexity" evidence="2">
    <location>
        <begin position="69"/>
        <end position="80"/>
    </location>
</feature>
<feature type="region of interest" description="Disordered" evidence="2">
    <location>
        <begin position="235"/>
        <end position="260"/>
    </location>
</feature>
<feature type="compositionally biased region" description="Basic and acidic residues" evidence="2">
    <location>
        <begin position="306"/>
        <end position="325"/>
    </location>
</feature>
<dbReference type="OrthoDB" id="18302at2759"/>
<protein>
    <recommendedName>
        <fullName evidence="4">DUF155 domain-containing protein</fullName>
    </recommendedName>
</protein>
<accession>A0A9P8YEZ8</accession>
<evidence type="ECO:0000256" key="2">
    <source>
        <dbReference type="SAM" id="MobiDB-lite"/>
    </source>
</evidence>
<feature type="compositionally biased region" description="Polar residues" evidence="2">
    <location>
        <begin position="26"/>
        <end position="37"/>
    </location>
</feature>
<feature type="compositionally biased region" description="Basic and acidic residues" evidence="2">
    <location>
        <begin position="235"/>
        <end position="248"/>
    </location>
</feature>
<organism evidence="5 6">
    <name type="scientific">Microdochium trichocladiopsis</name>
    <dbReference type="NCBI Taxonomy" id="1682393"/>
    <lineage>
        <taxon>Eukaryota</taxon>
        <taxon>Fungi</taxon>
        <taxon>Dikarya</taxon>
        <taxon>Ascomycota</taxon>
        <taxon>Pezizomycotina</taxon>
        <taxon>Sordariomycetes</taxon>
        <taxon>Xylariomycetidae</taxon>
        <taxon>Xylariales</taxon>
        <taxon>Microdochiaceae</taxon>
        <taxon>Microdochium</taxon>
    </lineage>
</organism>
<comment type="similarity">
    <text evidence="1">Belongs to the RMD1/sif2 family.</text>
</comment>
<dbReference type="Proteomes" id="UP000756346">
    <property type="component" value="Unassembled WGS sequence"/>
</dbReference>
<evidence type="ECO:0000256" key="3">
    <source>
        <dbReference type="SAM" id="Phobius"/>
    </source>
</evidence>
<keyword evidence="6" id="KW-1185">Reference proteome</keyword>
<keyword evidence="3" id="KW-1133">Transmembrane helix</keyword>
<proteinExistence type="inferred from homology"/>
<dbReference type="GeneID" id="70179111"/>
<sequence>MSSTQTSERAPLLRQDTARPKPPRTVTFNANPVSRTISPAPASLSSSPTPNPRELILNRSRSTPGVPITGAAATSSTSGTPPMLSALNSRLRRRNSHGGAAGFTSLPPSIGPLPKIGPQRSSKTAQKLKLLPAPDEDGEFDEESGRDVYSQFTRIKDPTARRDAARLGKADRDRLPRVTAYCTANKYKIEDLMRFLKGKSKARGANPKLIDECIYSPYNYNGGKNAQRQENSYHAMDHSAQHSQERRHSTGQFEEASELQRRENDLIDLREEHKQQEQDSLDVSTSAMDRSPTYGNGRDVNNDLAYPDHEDAVEGDHNSRRRQDPDFDTQVHTPEVFIFDYGVVVIWGMTLAHEQRFLKDIAKFELDKLESADVETECFNFYYTREYQPRIYNDFITLRDKGNYMTKLAISHALAQSVKTSLFEEMIASTVDECKDIPTQIAMTGKIALSRKEINMQIGELFILRINIHLNGSVLDTPELFWVEPHLEPVYQAVRSYLEMDQRVGLLTERLDVIADLLAVLKDQLSHGHGEMLEWIVIILIAAEILVAAINIVVDLYAGVD</sequence>
<evidence type="ECO:0000313" key="6">
    <source>
        <dbReference type="Proteomes" id="UP000756346"/>
    </source>
</evidence>
<dbReference type="GO" id="GO:0005739">
    <property type="term" value="C:mitochondrion"/>
    <property type="evidence" value="ECO:0007669"/>
    <property type="project" value="UniProtKB-ARBA"/>
</dbReference>
<feature type="domain" description="DUF155" evidence="4">
    <location>
        <begin position="336"/>
        <end position="507"/>
    </location>
</feature>
<reference evidence="5" key="1">
    <citation type="journal article" date="2021" name="Nat. Commun.">
        <title>Genetic determinants of endophytism in the Arabidopsis root mycobiome.</title>
        <authorList>
            <person name="Mesny F."/>
            <person name="Miyauchi S."/>
            <person name="Thiergart T."/>
            <person name="Pickel B."/>
            <person name="Atanasova L."/>
            <person name="Karlsson M."/>
            <person name="Huettel B."/>
            <person name="Barry K.W."/>
            <person name="Haridas S."/>
            <person name="Chen C."/>
            <person name="Bauer D."/>
            <person name="Andreopoulos W."/>
            <person name="Pangilinan J."/>
            <person name="LaButti K."/>
            <person name="Riley R."/>
            <person name="Lipzen A."/>
            <person name="Clum A."/>
            <person name="Drula E."/>
            <person name="Henrissat B."/>
            <person name="Kohler A."/>
            <person name="Grigoriev I.V."/>
            <person name="Martin F.M."/>
            <person name="Hacquard S."/>
        </authorList>
    </citation>
    <scope>NUCLEOTIDE SEQUENCE</scope>
    <source>
        <strain evidence="5">MPI-CAGE-CH-0230</strain>
    </source>
</reference>
<dbReference type="PANTHER" id="PTHR16255">
    <property type="entry name" value="REQUIRED FOR MEIOTIC NUCLEAR DIVISION PROTEIN 1 HOMOLOG"/>
    <property type="match status" value="1"/>
</dbReference>
<keyword evidence="3" id="KW-0472">Membrane</keyword>
<name>A0A9P8YEZ8_9PEZI</name>
<feature type="transmembrane region" description="Helical" evidence="3">
    <location>
        <begin position="535"/>
        <end position="558"/>
    </location>
</feature>
<feature type="compositionally biased region" description="Low complexity" evidence="2">
    <location>
        <begin position="38"/>
        <end position="48"/>
    </location>
</feature>
<dbReference type="AlphaFoldDB" id="A0A9P8YEZ8"/>
<evidence type="ECO:0000256" key="1">
    <source>
        <dbReference type="ARBA" id="ARBA00008306"/>
    </source>
</evidence>
<dbReference type="EMBL" id="JAGTJQ010000002">
    <property type="protein sequence ID" value="KAH7038103.1"/>
    <property type="molecule type" value="Genomic_DNA"/>
</dbReference>
<dbReference type="Pfam" id="PF02582">
    <property type="entry name" value="DUF155"/>
    <property type="match status" value="1"/>
</dbReference>
<dbReference type="RefSeq" id="XP_046017224.1">
    <property type="nucleotide sequence ID" value="XM_046149565.1"/>
</dbReference>
<comment type="caution">
    <text evidence="5">The sequence shown here is derived from an EMBL/GenBank/DDBJ whole genome shotgun (WGS) entry which is preliminary data.</text>
</comment>
<evidence type="ECO:0000259" key="4">
    <source>
        <dbReference type="Pfam" id="PF02582"/>
    </source>
</evidence>